<gene>
    <name evidence="1" type="ORF">ENSA7_05160</name>
</gene>
<comment type="caution">
    <text evidence="1">The sequence shown here is derived from an EMBL/GenBank/DDBJ whole genome shotgun (WGS) entry which is preliminary data.</text>
</comment>
<dbReference type="InterPro" id="IPR024651">
    <property type="entry name" value="FAD-SLDH_ssu"/>
</dbReference>
<dbReference type="AlphaFoldDB" id="A0A2S9YXE6"/>
<dbReference type="Proteomes" id="UP000238823">
    <property type="component" value="Unassembled WGS sequence"/>
</dbReference>
<dbReference type="EMBL" id="PVNL01000013">
    <property type="protein sequence ID" value="PRQ09761.1"/>
    <property type="molecule type" value="Genomic_DNA"/>
</dbReference>
<dbReference type="RefSeq" id="WP_106087601.1">
    <property type="nucleotide sequence ID" value="NZ_PVNL01000013.1"/>
</dbReference>
<evidence type="ECO:0000313" key="1">
    <source>
        <dbReference type="EMBL" id="PRQ09761.1"/>
    </source>
</evidence>
<accession>A0A2S9YXE6</accession>
<protein>
    <submittedName>
        <fullName evidence="1">Membrane bound FAD containing D-sorbitol dehydrogenase</fullName>
    </submittedName>
</protein>
<sequence length="178" mass="19174">MAAAPHFEAPESSLARRRFVAGVSNLAILSLMPISACREQDEDRGYSASERFYLLSVLLTGFDDLDEALAELYLSSIEADPDHSAALARLYEAAGFYTDPPSSFAQLEAAGVFEREVEATIADSITMIWYSGVYIAADSGEPLVATHLEALSWRALSYTRPPSVCGGALGYWALAPGI</sequence>
<organism evidence="1 2">
    <name type="scientific">Enhygromyxa salina</name>
    <dbReference type="NCBI Taxonomy" id="215803"/>
    <lineage>
        <taxon>Bacteria</taxon>
        <taxon>Pseudomonadati</taxon>
        <taxon>Myxococcota</taxon>
        <taxon>Polyangia</taxon>
        <taxon>Nannocystales</taxon>
        <taxon>Nannocystaceae</taxon>
        <taxon>Enhygromyxa</taxon>
    </lineage>
</organism>
<evidence type="ECO:0000313" key="2">
    <source>
        <dbReference type="Proteomes" id="UP000238823"/>
    </source>
</evidence>
<reference evidence="1 2" key="1">
    <citation type="submission" date="2018-03" db="EMBL/GenBank/DDBJ databases">
        <title>Draft Genome Sequences of the Obligatory Marine Myxobacteria Enhygromyxa salina SWB007.</title>
        <authorList>
            <person name="Poehlein A."/>
            <person name="Moghaddam J.A."/>
            <person name="Harms H."/>
            <person name="Alanjari M."/>
            <person name="Koenig G.M."/>
            <person name="Daniel R."/>
            <person name="Schaeberle T.F."/>
        </authorList>
    </citation>
    <scope>NUCLEOTIDE SEQUENCE [LARGE SCALE GENOMIC DNA]</scope>
    <source>
        <strain evidence="1 2">SWB007</strain>
    </source>
</reference>
<dbReference type="Pfam" id="PF12318">
    <property type="entry name" value="FAD-SLDH"/>
    <property type="match status" value="1"/>
</dbReference>
<name>A0A2S9YXE6_9BACT</name>
<proteinExistence type="predicted"/>